<dbReference type="AlphaFoldDB" id="A0A3M9N487"/>
<organism evidence="2 3">
    <name type="scientific">Rufibacter immobilis</name>
    <dbReference type="NCBI Taxonomy" id="1348778"/>
    <lineage>
        <taxon>Bacteria</taxon>
        <taxon>Pseudomonadati</taxon>
        <taxon>Bacteroidota</taxon>
        <taxon>Cytophagia</taxon>
        <taxon>Cytophagales</taxon>
        <taxon>Hymenobacteraceae</taxon>
        <taxon>Rufibacter</taxon>
    </lineage>
</organism>
<feature type="transmembrane region" description="Helical" evidence="1">
    <location>
        <begin position="7"/>
        <end position="27"/>
    </location>
</feature>
<feature type="transmembrane region" description="Helical" evidence="1">
    <location>
        <begin position="128"/>
        <end position="145"/>
    </location>
</feature>
<gene>
    <name evidence="2" type="ORF">EFA69_02545</name>
</gene>
<keyword evidence="1" id="KW-1133">Transmembrane helix</keyword>
<dbReference type="InterPro" id="IPR025635">
    <property type="entry name" value="DUF4293"/>
</dbReference>
<reference evidence="2 3" key="1">
    <citation type="submission" date="2018-11" db="EMBL/GenBank/DDBJ databases">
        <title>Rufibacter latericius sp. nov., isolated from water in Baiyang Lake.</title>
        <authorList>
            <person name="Yang Y."/>
        </authorList>
    </citation>
    <scope>NUCLEOTIDE SEQUENCE [LARGE SCALE GENOMIC DNA]</scope>
    <source>
        <strain evidence="2 3">MCC P1</strain>
    </source>
</reference>
<name>A0A3M9N487_9BACT</name>
<evidence type="ECO:0000313" key="2">
    <source>
        <dbReference type="EMBL" id="RNI32225.1"/>
    </source>
</evidence>
<proteinExistence type="predicted"/>
<sequence>MIQRVQSVFLFLIVVAMVAMFFLPIWAKTDPATGQEYALTAFSLSGVGTAAASAPSTSTVFIAILAGAAALIALYEIFQYKNRLTQMKLGLLNSLVMAALMGCAFYFSSYVGEDLVKTQTQGEYLSGFYLPAFGLLMNVLANRFIKRDEDLVRSMDRLR</sequence>
<feature type="transmembrane region" description="Helical" evidence="1">
    <location>
        <begin position="90"/>
        <end position="108"/>
    </location>
</feature>
<feature type="transmembrane region" description="Helical" evidence="1">
    <location>
        <begin position="60"/>
        <end position="78"/>
    </location>
</feature>
<keyword evidence="1" id="KW-0472">Membrane</keyword>
<dbReference type="Pfam" id="PF14126">
    <property type="entry name" value="DUF4293"/>
    <property type="match status" value="1"/>
</dbReference>
<evidence type="ECO:0000313" key="3">
    <source>
        <dbReference type="Proteomes" id="UP000271010"/>
    </source>
</evidence>
<protein>
    <submittedName>
        <fullName evidence="2">DUF4293 family protein</fullName>
    </submittedName>
</protein>
<accession>A0A3M9N487</accession>
<keyword evidence="3" id="KW-1185">Reference proteome</keyword>
<dbReference type="OrthoDB" id="594989at2"/>
<comment type="caution">
    <text evidence="2">The sequence shown here is derived from an EMBL/GenBank/DDBJ whole genome shotgun (WGS) entry which is preliminary data.</text>
</comment>
<evidence type="ECO:0000256" key="1">
    <source>
        <dbReference type="SAM" id="Phobius"/>
    </source>
</evidence>
<dbReference type="EMBL" id="RJJE01000002">
    <property type="protein sequence ID" value="RNI32225.1"/>
    <property type="molecule type" value="Genomic_DNA"/>
</dbReference>
<dbReference type="RefSeq" id="WP_123131525.1">
    <property type="nucleotide sequence ID" value="NZ_JBHMAD010000006.1"/>
</dbReference>
<keyword evidence="1" id="KW-0812">Transmembrane</keyword>
<dbReference type="Proteomes" id="UP000271010">
    <property type="component" value="Unassembled WGS sequence"/>
</dbReference>